<sequence length="243" mass="28361">MSYRHLTLEREVDLASLDPSISSLFTDRHWELVLINLIAPSELLIQEFLANIHDHKVRSFSTFLRGSHIRITPNVISHTLGLPLVVNPVCHYQWNTMPPRDEIASYFHGSPMEWHERSFKTNLLTRPRMVVCWIMLFNLFPVKHFSSLSEDKVLFLYTLLRGLPIDLPSHICSHMLDHFIFRKDDNFPYSCLIQHLIMGLGVQFPDLLQVQLSKLINHTMFKQCQAHFRCCSPSPDDPLMMLL</sequence>
<name>A0AAD3TLV1_NEPGR</name>
<dbReference type="InterPro" id="IPR046796">
    <property type="entry name" value="Transposase_32_dom"/>
</dbReference>
<dbReference type="EMBL" id="BSYO01000040">
    <property type="protein sequence ID" value="GMH31489.1"/>
    <property type="molecule type" value="Genomic_DNA"/>
</dbReference>
<keyword evidence="3" id="KW-1185">Reference proteome</keyword>
<reference evidence="2" key="1">
    <citation type="submission" date="2023-05" db="EMBL/GenBank/DDBJ databases">
        <title>Nepenthes gracilis genome sequencing.</title>
        <authorList>
            <person name="Fukushima K."/>
        </authorList>
    </citation>
    <scope>NUCLEOTIDE SEQUENCE</scope>
    <source>
        <strain evidence="2">SING2019-196</strain>
    </source>
</reference>
<evidence type="ECO:0000313" key="3">
    <source>
        <dbReference type="Proteomes" id="UP001279734"/>
    </source>
</evidence>
<organism evidence="2 3">
    <name type="scientific">Nepenthes gracilis</name>
    <name type="common">Slender pitcher plant</name>
    <dbReference type="NCBI Taxonomy" id="150966"/>
    <lineage>
        <taxon>Eukaryota</taxon>
        <taxon>Viridiplantae</taxon>
        <taxon>Streptophyta</taxon>
        <taxon>Embryophyta</taxon>
        <taxon>Tracheophyta</taxon>
        <taxon>Spermatophyta</taxon>
        <taxon>Magnoliopsida</taxon>
        <taxon>eudicotyledons</taxon>
        <taxon>Gunneridae</taxon>
        <taxon>Pentapetalae</taxon>
        <taxon>Caryophyllales</taxon>
        <taxon>Nepenthaceae</taxon>
        <taxon>Nepenthes</taxon>
    </lineage>
</organism>
<comment type="caution">
    <text evidence="2">The sequence shown here is derived from an EMBL/GenBank/DDBJ whole genome shotgun (WGS) entry which is preliminary data.</text>
</comment>
<dbReference type="Proteomes" id="UP001279734">
    <property type="component" value="Unassembled WGS sequence"/>
</dbReference>
<dbReference type="AlphaFoldDB" id="A0AAD3TLV1"/>
<dbReference type="Pfam" id="PF20167">
    <property type="entry name" value="Transposase_32"/>
    <property type="match status" value="1"/>
</dbReference>
<evidence type="ECO:0000313" key="2">
    <source>
        <dbReference type="EMBL" id="GMH31489.1"/>
    </source>
</evidence>
<proteinExistence type="predicted"/>
<protein>
    <recommendedName>
        <fullName evidence="1">Putative plant transposon protein domain-containing protein</fullName>
    </recommendedName>
</protein>
<feature type="domain" description="Putative plant transposon protein" evidence="1">
    <location>
        <begin position="27"/>
        <end position="202"/>
    </location>
</feature>
<evidence type="ECO:0000259" key="1">
    <source>
        <dbReference type="Pfam" id="PF20167"/>
    </source>
</evidence>
<gene>
    <name evidence="2" type="ORF">Nepgr_033332</name>
</gene>
<accession>A0AAD3TLV1</accession>